<feature type="domain" description="NAD-dependent epimerase/dehydratase" evidence="4">
    <location>
        <begin position="8"/>
        <end position="245"/>
    </location>
</feature>
<dbReference type="Gene3D" id="3.40.50.720">
    <property type="entry name" value="NAD(P)-binding Rossmann-like Domain"/>
    <property type="match status" value="1"/>
</dbReference>
<dbReference type="EMBL" id="JARAOO010000007">
    <property type="protein sequence ID" value="KAJ7962193.1"/>
    <property type="molecule type" value="Genomic_DNA"/>
</dbReference>
<dbReference type="InterPro" id="IPR050425">
    <property type="entry name" value="NAD(P)_dehydrat-like"/>
</dbReference>
<comment type="caution">
    <text evidence="5">The sequence shown here is derived from an EMBL/GenBank/DDBJ whole genome shotgun (WGS) entry which is preliminary data.</text>
</comment>
<dbReference type="SUPFAM" id="SSF51735">
    <property type="entry name" value="NAD(P)-binding Rossmann-fold domains"/>
    <property type="match status" value="1"/>
</dbReference>
<dbReference type="KEGG" id="qsa:O6P43_017457"/>
<keyword evidence="2" id="KW-0560">Oxidoreductase</keyword>
<protein>
    <submittedName>
        <fullName evidence="5">Dihydroflavonol-4-reductase</fullName>
    </submittedName>
</protein>
<dbReference type="CDD" id="cd08958">
    <property type="entry name" value="FR_SDR_e"/>
    <property type="match status" value="1"/>
</dbReference>
<dbReference type="FunFam" id="3.40.50.720:FF:000085">
    <property type="entry name" value="Dihydroflavonol reductase"/>
    <property type="match status" value="1"/>
</dbReference>
<organism evidence="5 6">
    <name type="scientific">Quillaja saponaria</name>
    <name type="common">Soap bark tree</name>
    <dbReference type="NCBI Taxonomy" id="32244"/>
    <lineage>
        <taxon>Eukaryota</taxon>
        <taxon>Viridiplantae</taxon>
        <taxon>Streptophyta</taxon>
        <taxon>Embryophyta</taxon>
        <taxon>Tracheophyta</taxon>
        <taxon>Spermatophyta</taxon>
        <taxon>Magnoliopsida</taxon>
        <taxon>eudicotyledons</taxon>
        <taxon>Gunneridae</taxon>
        <taxon>Pentapetalae</taxon>
        <taxon>rosids</taxon>
        <taxon>fabids</taxon>
        <taxon>Fabales</taxon>
        <taxon>Quillajaceae</taxon>
        <taxon>Quillaja</taxon>
    </lineage>
</organism>
<evidence type="ECO:0000259" key="4">
    <source>
        <dbReference type="Pfam" id="PF01370"/>
    </source>
</evidence>
<dbReference type="AlphaFoldDB" id="A0AAD7LQ74"/>
<evidence type="ECO:0000313" key="5">
    <source>
        <dbReference type="EMBL" id="KAJ7962193.1"/>
    </source>
</evidence>
<proteinExistence type="inferred from homology"/>
<comment type="similarity">
    <text evidence="3">Belongs to the NAD(P)-dependent epimerase/dehydratase family. Dihydroflavonol-4-reductase subfamily.</text>
</comment>
<keyword evidence="6" id="KW-1185">Reference proteome</keyword>
<dbReference type="Proteomes" id="UP001163823">
    <property type="component" value="Chromosome 7"/>
</dbReference>
<dbReference type="PANTHER" id="PTHR10366:SF563">
    <property type="entry name" value="CINNAMOYL-COA REDUCTASE 16"/>
    <property type="match status" value="1"/>
</dbReference>
<dbReference type="InterPro" id="IPR036291">
    <property type="entry name" value="NAD(P)-bd_dom_sf"/>
</dbReference>
<evidence type="ECO:0000256" key="1">
    <source>
        <dbReference type="ARBA" id="ARBA00022857"/>
    </source>
</evidence>
<evidence type="ECO:0000256" key="2">
    <source>
        <dbReference type="ARBA" id="ARBA00023002"/>
    </source>
</evidence>
<dbReference type="Pfam" id="PF01370">
    <property type="entry name" value="Epimerase"/>
    <property type="match status" value="1"/>
</dbReference>
<sequence>MEGTKGRVCVTGGTGHIASWLIMRLLENGYAVNTTIRSDPENRKDLGFLTSLPGASQNLQIFKADLSNPETFSAAIEGCIGVFHIAATIDFEEKEPEEIVTKRSVDATLGILKACLNSKTVKRVIYTSSSSAIAYHFKDVEVVDESFWSDVDFLRARKRVGGSYAISKTLTEKAALEFGEQNDIDVVTLLPSYVVGPFICPKLAGSVHLALAMAFGEKNYRYPLQAVHIDDVARAYIFLFEHSNPKGRYICSTEDVTVERIYKFLTEKHPQFEVPTLDSLKEIKARKIHSLSSKKLLDAGFDFKYGFDEMFNEAIQCCKEKGYL</sequence>
<evidence type="ECO:0000313" key="6">
    <source>
        <dbReference type="Proteomes" id="UP001163823"/>
    </source>
</evidence>
<dbReference type="GO" id="GO:0016616">
    <property type="term" value="F:oxidoreductase activity, acting on the CH-OH group of donors, NAD or NADP as acceptor"/>
    <property type="evidence" value="ECO:0007669"/>
    <property type="project" value="TreeGrafter"/>
</dbReference>
<gene>
    <name evidence="5" type="ORF">O6P43_017457</name>
</gene>
<evidence type="ECO:0000256" key="3">
    <source>
        <dbReference type="ARBA" id="ARBA00023445"/>
    </source>
</evidence>
<reference evidence="5" key="1">
    <citation type="journal article" date="2023" name="Science">
        <title>Elucidation of the pathway for biosynthesis of saponin adjuvants from the soapbark tree.</title>
        <authorList>
            <person name="Reed J."/>
            <person name="Orme A."/>
            <person name="El-Demerdash A."/>
            <person name="Owen C."/>
            <person name="Martin L.B.B."/>
            <person name="Misra R.C."/>
            <person name="Kikuchi S."/>
            <person name="Rejzek M."/>
            <person name="Martin A.C."/>
            <person name="Harkess A."/>
            <person name="Leebens-Mack J."/>
            <person name="Louveau T."/>
            <person name="Stephenson M.J."/>
            <person name="Osbourn A."/>
        </authorList>
    </citation>
    <scope>NUCLEOTIDE SEQUENCE</scope>
    <source>
        <strain evidence="5">S10</strain>
    </source>
</reference>
<dbReference type="InterPro" id="IPR001509">
    <property type="entry name" value="Epimerase_deHydtase"/>
</dbReference>
<name>A0AAD7LQ74_QUISA</name>
<keyword evidence="1" id="KW-0521">NADP</keyword>
<accession>A0AAD7LQ74</accession>
<dbReference type="PANTHER" id="PTHR10366">
    <property type="entry name" value="NAD DEPENDENT EPIMERASE/DEHYDRATASE"/>
    <property type="match status" value="1"/>
</dbReference>